<protein>
    <submittedName>
        <fullName evidence="6">Aminotransferase class IV</fullName>
    </submittedName>
</protein>
<evidence type="ECO:0000313" key="6">
    <source>
        <dbReference type="EMBL" id="MFC3680063.1"/>
    </source>
</evidence>
<dbReference type="Proteomes" id="UP001595722">
    <property type="component" value="Unassembled WGS sequence"/>
</dbReference>
<keyword evidence="3 5" id="KW-0663">Pyridoxal phosphate</keyword>
<keyword evidence="6" id="KW-0808">Transferase</keyword>
<sequence>MAEPVVRWYWQETGWQQQPPVPDRGAEFGDGLFETIRLNRDLQAPLLALHWQRLLRGLVQLDFPIDTFQRCQQAWHDLMDLSALQQLAEQPAYADGVQLKLLISRCANDLAGSNIARGYAKQPQQPANFTVLLRPAPVWLSPEQPVTAGINPVRLASQPLLAGIKHLNRLEQVLARAQFQPGWQESLMLSSDGDVVEGCMSNLYLLEDQTLVTPLLEVAGVNGVVRRWLFNEAAALGVRVTEGQIDLPRLYRADGLLFSNTLNGFSVCGQLDQHTFSGPGQVATQLLCQRLQHRLQSVFVNASGNIA</sequence>
<dbReference type="InterPro" id="IPR018300">
    <property type="entry name" value="Aminotrans_IV_CS"/>
</dbReference>
<accession>A0ABV7VSX0</accession>
<dbReference type="Gene3D" id="3.30.470.10">
    <property type="match status" value="1"/>
</dbReference>
<gene>
    <name evidence="6" type="ORF">ACFOMG_08055</name>
</gene>
<evidence type="ECO:0000256" key="2">
    <source>
        <dbReference type="ARBA" id="ARBA00009320"/>
    </source>
</evidence>
<reference evidence="7" key="1">
    <citation type="journal article" date="2019" name="Int. J. Syst. Evol. Microbiol.">
        <title>The Global Catalogue of Microorganisms (GCM) 10K type strain sequencing project: providing services to taxonomists for standard genome sequencing and annotation.</title>
        <authorList>
            <consortium name="The Broad Institute Genomics Platform"/>
            <consortium name="The Broad Institute Genome Sequencing Center for Infectious Disease"/>
            <person name="Wu L."/>
            <person name="Ma J."/>
        </authorList>
    </citation>
    <scope>NUCLEOTIDE SEQUENCE [LARGE SCALE GENOMIC DNA]</scope>
    <source>
        <strain evidence="7">KCTC 42424</strain>
    </source>
</reference>
<organism evidence="6 7">
    <name type="scientific">Bacterioplanoides pacificum</name>
    <dbReference type="NCBI Taxonomy" id="1171596"/>
    <lineage>
        <taxon>Bacteria</taxon>
        <taxon>Pseudomonadati</taxon>
        <taxon>Pseudomonadota</taxon>
        <taxon>Gammaproteobacteria</taxon>
        <taxon>Oceanospirillales</taxon>
        <taxon>Oceanospirillaceae</taxon>
        <taxon>Bacterioplanoides</taxon>
    </lineage>
</organism>
<proteinExistence type="inferred from homology"/>
<keyword evidence="7" id="KW-1185">Reference proteome</keyword>
<dbReference type="PROSITE" id="PS00770">
    <property type="entry name" value="AA_TRANSFER_CLASS_4"/>
    <property type="match status" value="1"/>
</dbReference>
<dbReference type="PANTHER" id="PTHR42743:SF2">
    <property type="entry name" value="AMINODEOXYCHORISMATE LYASE"/>
    <property type="match status" value="1"/>
</dbReference>
<comment type="cofactor">
    <cofactor evidence="1 5">
        <name>pyridoxal 5'-phosphate</name>
        <dbReference type="ChEBI" id="CHEBI:597326"/>
    </cofactor>
</comment>
<comment type="caution">
    <text evidence="6">The sequence shown here is derived from an EMBL/GenBank/DDBJ whole genome shotgun (WGS) entry which is preliminary data.</text>
</comment>
<dbReference type="Gene3D" id="3.20.10.10">
    <property type="entry name" value="D-amino Acid Aminotransferase, subunit A, domain 2"/>
    <property type="match status" value="1"/>
</dbReference>
<evidence type="ECO:0000256" key="4">
    <source>
        <dbReference type="RuleBase" id="RU004106"/>
    </source>
</evidence>
<evidence type="ECO:0000313" key="7">
    <source>
        <dbReference type="Proteomes" id="UP001595722"/>
    </source>
</evidence>
<name>A0ABV7VSX0_9GAMM</name>
<dbReference type="InterPro" id="IPR043131">
    <property type="entry name" value="BCAT-like_N"/>
</dbReference>
<evidence type="ECO:0000256" key="3">
    <source>
        <dbReference type="ARBA" id="ARBA00022898"/>
    </source>
</evidence>
<dbReference type="InterPro" id="IPR050571">
    <property type="entry name" value="Class-IV_PLP-Dep_Aminotrnsfr"/>
</dbReference>
<dbReference type="EMBL" id="JBHRYB010000005">
    <property type="protein sequence ID" value="MFC3680063.1"/>
    <property type="molecule type" value="Genomic_DNA"/>
</dbReference>
<dbReference type="RefSeq" id="WP_376865902.1">
    <property type="nucleotide sequence ID" value="NZ_JBHRYB010000005.1"/>
</dbReference>
<dbReference type="InterPro" id="IPR036038">
    <property type="entry name" value="Aminotransferase-like"/>
</dbReference>
<comment type="similarity">
    <text evidence="2 4">Belongs to the class-IV pyridoxal-phosphate-dependent aminotransferase family.</text>
</comment>
<keyword evidence="6" id="KW-0032">Aminotransferase</keyword>
<evidence type="ECO:0000256" key="5">
    <source>
        <dbReference type="RuleBase" id="RU004516"/>
    </source>
</evidence>
<dbReference type="InterPro" id="IPR043132">
    <property type="entry name" value="BCAT-like_C"/>
</dbReference>
<dbReference type="InterPro" id="IPR001544">
    <property type="entry name" value="Aminotrans_IV"/>
</dbReference>
<dbReference type="Pfam" id="PF01063">
    <property type="entry name" value="Aminotran_4"/>
    <property type="match status" value="1"/>
</dbReference>
<dbReference type="SUPFAM" id="SSF56752">
    <property type="entry name" value="D-aminoacid aminotransferase-like PLP-dependent enzymes"/>
    <property type="match status" value="1"/>
</dbReference>
<dbReference type="GO" id="GO:0008483">
    <property type="term" value="F:transaminase activity"/>
    <property type="evidence" value="ECO:0007669"/>
    <property type="project" value="UniProtKB-KW"/>
</dbReference>
<evidence type="ECO:0000256" key="1">
    <source>
        <dbReference type="ARBA" id="ARBA00001933"/>
    </source>
</evidence>
<dbReference type="PANTHER" id="PTHR42743">
    <property type="entry name" value="AMINO-ACID AMINOTRANSFERASE"/>
    <property type="match status" value="1"/>
</dbReference>